<evidence type="ECO:0000313" key="3">
    <source>
        <dbReference type="Proteomes" id="UP000233837"/>
    </source>
</evidence>
<gene>
    <name evidence="2" type="ORF">MA16_Dca025747</name>
</gene>
<sequence>MADAIAHQELVERTVAPRQRRPRRVTVVPVPEVVVAPEIEAVQGGRFSPLTHSGDEEDVARIAAAPPVTTTLPRARIPRDAAVRALTQRIRNIVRLAGGRGPVDRQKILRQISRATFQLRGQTARRLYSWQRGQTAQQPADTVPVVRPPAVTPAAGRRPRRRGRRQQRRPAQPQVSSEVAVPEQPVARAAPHRRRWVWRRRQADTPVDPVEPVETAPPSDTEQFDDVDDLMDIAVTSGAEAVPMMCDEEVAPTPEGSPDRVETESVRSPHRIGSPMSPYIAALQQHFLENDDTLTDELEEEVPVHRVCVVTRRGHSDEREPEDQDEQGDPEVGGSPRSVDTDATVLHLQTQMAEMARAMAAMTAQLTALGAMPQVTGVAATSTSREQPVVPPATVDPVGVDRVQRVVPAPPTVLPYTTSVQSQPAQMSAGQIQDLIAQKVEQAISSRKTGESVSRGRPYPVEYEQEPYPLVSSLLGSEFLTGLGTRGSMWLSTEPYVAI</sequence>
<accession>A0A2I0VE31</accession>
<feature type="region of interest" description="Disordered" evidence="1">
    <location>
        <begin position="130"/>
        <end position="224"/>
    </location>
</feature>
<reference evidence="2 3" key="1">
    <citation type="journal article" date="2016" name="Sci. Rep.">
        <title>The Dendrobium catenatum Lindl. genome sequence provides insights into polysaccharide synthase, floral development and adaptive evolution.</title>
        <authorList>
            <person name="Zhang G.Q."/>
            <person name="Xu Q."/>
            <person name="Bian C."/>
            <person name="Tsai W.C."/>
            <person name="Yeh C.M."/>
            <person name="Liu K.W."/>
            <person name="Yoshida K."/>
            <person name="Zhang L.S."/>
            <person name="Chang S.B."/>
            <person name="Chen F."/>
            <person name="Shi Y."/>
            <person name="Su Y.Y."/>
            <person name="Zhang Y.Q."/>
            <person name="Chen L.J."/>
            <person name="Yin Y."/>
            <person name="Lin M."/>
            <person name="Huang H."/>
            <person name="Deng H."/>
            <person name="Wang Z.W."/>
            <person name="Zhu S.L."/>
            <person name="Zhao X."/>
            <person name="Deng C."/>
            <person name="Niu S.C."/>
            <person name="Huang J."/>
            <person name="Wang M."/>
            <person name="Liu G.H."/>
            <person name="Yang H.J."/>
            <person name="Xiao X.J."/>
            <person name="Hsiao Y.Y."/>
            <person name="Wu W.L."/>
            <person name="Chen Y.Y."/>
            <person name="Mitsuda N."/>
            <person name="Ohme-Takagi M."/>
            <person name="Luo Y.B."/>
            <person name="Van de Peer Y."/>
            <person name="Liu Z.J."/>
        </authorList>
    </citation>
    <scope>NUCLEOTIDE SEQUENCE [LARGE SCALE GENOMIC DNA]</scope>
    <source>
        <tissue evidence="2">The whole plant</tissue>
    </source>
</reference>
<feature type="compositionally biased region" description="Basic residues" evidence="1">
    <location>
        <begin position="190"/>
        <end position="200"/>
    </location>
</feature>
<feature type="compositionally biased region" description="Basic residues" evidence="1">
    <location>
        <begin position="157"/>
        <end position="168"/>
    </location>
</feature>
<reference evidence="2 3" key="2">
    <citation type="journal article" date="2017" name="Nature">
        <title>The Apostasia genome and the evolution of orchids.</title>
        <authorList>
            <person name="Zhang G.Q."/>
            <person name="Liu K.W."/>
            <person name="Li Z."/>
            <person name="Lohaus R."/>
            <person name="Hsiao Y.Y."/>
            <person name="Niu S.C."/>
            <person name="Wang J.Y."/>
            <person name="Lin Y.C."/>
            <person name="Xu Q."/>
            <person name="Chen L.J."/>
            <person name="Yoshida K."/>
            <person name="Fujiwara S."/>
            <person name="Wang Z.W."/>
            <person name="Zhang Y.Q."/>
            <person name="Mitsuda N."/>
            <person name="Wang M."/>
            <person name="Liu G.H."/>
            <person name="Pecoraro L."/>
            <person name="Huang H.X."/>
            <person name="Xiao X.J."/>
            <person name="Lin M."/>
            <person name="Wu X.Y."/>
            <person name="Wu W.L."/>
            <person name="Chen Y.Y."/>
            <person name="Chang S.B."/>
            <person name="Sakamoto S."/>
            <person name="Ohme-Takagi M."/>
            <person name="Yagi M."/>
            <person name="Zeng S.J."/>
            <person name="Shen C.Y."/>
            <person name="Yeh C.M."/>
            <person name="Luo Y.B."/>
            <person name="Tsai W.C."/>
            <person name="Van de Peer Y."/>
            <person name="Liu Z.J."/>
        </authorList>
    </citation>
    <scope>NUCLEOTIDE SEQUENCE [LARGE SCALE GENOMIC DNA]</scope>
    <source>
        <tissue evidence="2">The whole plant</tissue>
    </source>
</reference>
<dbReference type="AlphaFoldDB" id="A0A2I0VE31"/>
<name>A0A2I0VE31_9ASPA</name>
<protein>
    <submittedName>
        <fullName evidence="2">Uncharacterized protein</fullName>
    </submittedName>
</protein>
<keyword evidence="3" id="KW-1185">Reference proteome</keyword>
<feature type="region of interest" description="Disordered" evidence="1">
    <location>
        <begin position="312"/>
        <end position="341"/>
    </location>
</feature>
<evidence type="ECO:0000256" key="1">
    <source>
        <dbReference type="SAM" id="MobiDB-lite"/>
    </source>
</evidence>
<feature type="compositionally biased region" description="Acidic residues" evidence="1">
    <location>
        <begin position="319"/>
        <end position="329"/>
    </location>
</feature>
<organism evidence="2 3">
    <name type="scientific">Dendrobium catenatum</name>
    <dbReference type="NCBI Taxonomy" id="906689"/>
    <lineage>
        <taxon>Eukaryota</taxon>
        <taxon>Viridiplantae</taxon>
        <taxon>Streptophyta</taxon>
        <taxon>Embryophyta</taxon>
        <taxon>Tracheophyta</taxon>
        <taxon>Spermatophyta</taxon>
        <taxon>Magnoliopsida</taxon>
        <taxon>Liliopsida</taxon>
        <taxon>Asparagales</taxon>
        <taxon>Orchidaceae</taxon>
        <taxon>Epidendroideae</taxon>
        <taxon>Malaxideae</taxon>
        <taxon>Dendrobiinae</taxon>
        <taxon>Dendrobium</taxon>
    </lineage>
</organism>
<feature type="compositionally biased region" description="Polar residues" evidence="1">
    <location>
        <begin position="131"/>
        <end position="140"/>
    </location>
</feature>
<dbReference type="EMBL" id="KZ503752">
    <property type="protein sequence ID" value="PKU61672.1"/>
    <property type="molecule type" value="Genomic_DNA"/>
</dbReference>
<evidence type="ECO:0000313" key="2">
    <source>
        <dbReference type="EMBL" id="PKU61672.1"/>
    </source>
</evidence>
<proteinExistence type="predicted"/>
<dbReference type="Proteomes" id="UP000233837">
    <property type="component" value="Unassembled WGS sequence"/>
</dbReference>